<dbReference type="Pfam" id="PF14604">
    <property type="entry name" value="SH3_9"/>
    <property type="match status" value="2"/>
</dbReference>
<dbReference type="CDD" id="cd11766">
    <property type="entry name" value="SH3_Nck_2"/>
    <property type="match status" value="1"/>
</dbReference>
<proteinExistence type="predicted"/>
<keyword evidence="1 4" id="KW-0728">SH3 domain</keyword>
<dbReference type="PROSITE" id="PS50002">
    <property type="entry name" value="SH3"/>
    <property type="match status" value="3"/>
</dbReference>
<feature type="region of interest" description="Disordered" evidence="5">
    <location>
        <begin position="70"/>
        <end position="100"/>
    </location>
</feature>
<dbReference type="PRINTS" id="PR00401">
    <property type="entry name" value="SH2DOMAIN"/>
</dbReference>
<dbReference type="Gene3D" id="2.30.30.40">
    <property type="entry name" value="SH3 Domains"/>
    <property type="match status" value="3"/>
</dbReference>
<dbReference type="GO" id="GO:0007167">
    <property type="term" value="P:enzyme-linked receptor protein signaling pathway"/>
    <property type="evidence" value="ECO:0007669"/>
    <property type="project" value="TreeGrafter"/>
</dbReference>
<protein>
    <submittedName>
        <fullName evidence="8">Uncharacterized protein</fullName>
    </submittedName>
</protein>
<evidence type="ECO:0000259" key="6">
    <source>
        <dbReference type="PROSITE" id="PS50001"/>
    </source>
</evidence>
<dbReference type="PRINTS" id="PR00452">
    <property type="entry name" value="SH3DOMAIN"/>
</dbReference>
<keyword evidence="9" id="KW-1185">Reference proteome</keyword>
<dbReference type="FunFam" id="2.30.30.40:FF:000110">
    <property type="entry name" value="Cytoplasmic protein"/>
    <property type="match status" value="1"/>
</dbReference>
<dbReference type="InterPro" id="IPR051184">
    <property type="entry name" value="Tyrosine-phos_adapter"/>
</dbReference>
<feature type="compositionally biased region" description="Low complexity" evidence="5">
    <location>
        <begin position="88"/>
        <end position="100"/>
    </location>
</feature>
<dbReference type="EMBL" id="CAJGYM010000002">
    <property type="protein sequence ID" value="CAD6185435.1"/>
    <property type="molecule type" value="Genomic_DNA"/>
</dbReference>
<dbReference type="Gene3D" id="3.30.505.10">
    <property type="entry name" value="SH2 domain"/>
    <property type="match status" value="1"/>
</dbReference>
<dbReference type="AlphaFoldDB" id="A0A8S1GP90"/>
<evidence type="ECO:0000313" key="8">
    <source>
        <dbReference type="EMBL" id="CAD6185435.1"/>
    </source>
</evidence>
<evidence type="ECO:0000256" key="4">
    <source>
        <dbReference type="PROSITE-ProRule" id="PRU00192"/>
    </source>
</evidence>
<dbReference type="SMART" id="SM00326">
    <property type="entry name" value="SH3"/>
    <property type="match status" value="3"/>
</dbReference>
<dbReference type="SMART" id="SM00252">
    <property type="entry name" value="SH2"/>
    <property type="match status" value="1"/>
</dbReference>
<feature type="domain" description="SH3" evidence="7">
    <location>
        <begin position="1"/>
        <end position="60"/>
    </location>
</feature>
<feature type="domain" description="SH3" evidence="7">
    <location>
        <begin position="107"/>
        <end position="166"/>
    </location>
</feature>
<dbReference type="GO" id="GO:0030971">
    <property type="term" value="F:receptor tyrosine kinase binding"/>
    <property type="evidence" value="ECO:0007669"/>
    <property type="project" value="TreeGrafter"/>
</dbReference>
<dbReference type="InterPro" id="IPR036028">
    <property type="entry name" value="SH3-like_dom_sf"/>
</dbReference>
<organism evidence="8 9">
    <name type="scientific">Caenorhabditis auriculariae</name>
    <dbReference type="NCBI Taxonomy" id="2777116"/>
    <lineage>
        <taxon>Eukaryota</taxon>
        <taxon>Metazoa</taxon>
        <taxon>Ecdysozoa</taxon>
        <taxon>Nematoda</taxon>
        <taxon>Chromadorea</taxon>
        <taxon>Rhabditida</taxon>
        <taxon>Rhabditina</taxon>
        <taxon>Rhabditomorpha</taxon>
        <taxon>Rhabditoidea</taxon>
        <taxon>Rhabditidae</taxon>
        <taxon>Peloderinae</taxon>
        <taxon>Caenorhabditis</taxon>
    </lineage>
</organism>
<dbReference type="InterPro" id="IPR001452">
    <property type="entry name" value="SH3_domain"/>
</dbReference>
<evidence type="ECO:0000313" key="9">
    <source>
        <dbReference type="Proteomes" id="UP000835052"/>
    </source>
</evidence>
<dbReference type="CDD" id="cd11765">
    <property type="entry name" value="SH3_Nck_1"/>
    <property type="match status" value="1"/>
</dbReference>
<dbReference type="PRINTS" id="PR00499">
    <property type="entry name" value="P67PHOX"/>
</dbReference>
<keyword evidence="2 3" id="KW-0727">SH2 domain</keyword>
<dbReference type="GO" id="GO:0005737">
    <property type="term" value="C:cytoplasm"/>
    <property type="evidence" value="ECO:0007669"/>
    <property type="project" value="TreeGrafter"/>
</dbReference>
<dbReference type="SUPFAM" id="SSF55550">
    <property type="entry name" value="SH2 domain"/>
    <property type="match status" value="1"/>
</dbReference>
<gene>
    <name evidence="8" type="ORF">CAUJ_LOCUS1354</name>
</gene>
<dbReference type="SUPFAM" id="SSF50044">
    <property type="entry name" value="SH3-domain"/>
    <property type="match status" value="3"/>
</dbReference>
<dbReference type="PANTHER" id="PTHR19969:SF14">
    <property type="entry name" value="DREADLOCKS, ISOFORM B"/>
    <property type="match status" value="1"/>
</dbReference>
<dbReference type="InterPro" id="IPR036860">
    <property type="entry name" value="SH2_dom_sf"/>
</dbReference>
<dbReference type="Pfam" id="PF00017">
    <property type="entry name" value="SH2"/>
    <property type="match status" value="1"/>
</dbReference>
<feature type="domain" description="SH3" evidence="7">
    <location>
        <begin position="191"/>
        <end position="253"/>
    </location>
</feature>
<evidence type="ECO:0000256" key="3">
    <source>
        <dbReference type="PROSITE-ProRule" id="PRU00191"/>
    </source>
</evidence>
<comment type="caution">
    <text evidence="8">The sequence shown here is derived from an EMBL/GenBank/DDBJ whole genome shotgun (WGS) entry which is preliminary data.</text>
</comment>
<feature type="domain" description="SH2" evidence="6">
    <location>
        <begin position="276"/>
        <end position="359"/>
    </location>
</feature>
<dbReference type="Proteomes" id="UP000835052">
    <property type="component" value="Unassembled WGS sequence"/>
</dbReference>
<dbReference type="InterPro" id="IPR000980">
    <property type="entry name" value="SH2"/>
</dbReference>
<dbReference type="FunFam" id="2.30.30.40:FF:000061">
    <property type="entry name" value="Cytoplasmic protein"/>
    <property type="match status" value="1"/>
</dbReference>
<sequence>MSDDFVIVKYDYLAQEDQELTIKKNERLRLLDDSRNWWKVVNDSNNVGFVPSNYVRKEVGQAATKKFPIFEQDPDRSNGSDTRLAFGSNNNSYTSSPSTNNKSIGIMTRTKAIAKFSYEPRLEDELKLTKGDIVYVVEKSTDGWWKGENGGSTGWFPSNYVDEVENSNGNQQIENQTPPSAPLPTVPQDKPVLETVVALYSFEANGPEELSFVKGERLDIVGHPSYDPDWWCARNARGDQGLVPRNYIEVTPPGGIPTPQSWEQPRHEVPMVEEPWYFGKISREEADRLLDRGLEGEYLVRESESNPGDLSISLRGIERNKHFKVQTVDGQLKIGNRSFPNMEELLYYYTTHAMFFFCY</sequence>
<evidence type="ECO:0000259" key="7">
    <source>
        <dbReference type="PROSITE" id="PS50002"/>
    </source>
</evidence>
<reference evidence="8" key="1">
    <citation type="submission" date="2020-10" db="EMBL/GenBank/DDBJ databases">
        <authorList>
            <person name="Kikuchi T."/>
        </authorList>
    </citation>
    <scope>NUCLEOTIDE SEQUENCE</scope>
    <source>
        <strain evidence="8">NKZ352</strain>
    </source>
</reference>
<evidence type="ECO:0000256" key="1">
    <source>
        <dbReference type="ARBA" id="ARBA00022443"/>
    </source>
</evidence>
<name>A0A8S1GP90_9PELO</name>
<dbReference type="GO" id="GO:0016477">
    <property type="term" value="P:cell migration"/>
    <property type="evidence" value="ECO:0007669"/>
    <property type="project" value="TreeGrafter"/>
</dbReference>
<dbReference type="CDD" id="cd11767">
    <property type="entry name" value="SH3_Nck_3"/>
    <property type="match status" value="1"/>
</dbReference>
<dbReference type="GO" id="GO:0035591">
    <property type="term" value="F:signaling adaptor activity"/>
    <property type="evidence" value="ECO:0007669"/>
    <property type="project" value="TreeGrafter"/>
</dbReference>
<evidence type="ECO:0000256" key="2">
    <source>
        <dbReference type="ARBA" id="ARBA00022999"/>
    </source>
</evidence>
<dbReference type="Pfam" id="PF00018">
    <property type="entry name" value="SH3_1"/>
    <property type="match status" value="1"/>
</dbReference>
<evidence type="ECO:0000256" key="5">
    <source>
        <dbReference type="SAM" id="MobiDB-lite"/>
    </source>
</evidence>
<dbReference type="PROSITE" id="PS50001">
    <property type="entry name" value="SH2"/>
    <property type="match status" value="1"/>
</dbReference>
<dbReference type="PANTHER" id="PTHR19969">
    <property type="entry name" value="SH2-SH3 ADAPTOR PROTEIN-RELATED"/>
    <property type="match status" value="1"/>
</dbReference>
<accession>A0A8S1GP90</accession>
<dbReference type="OrthoDB" id="26539at2759"/>